<dbReference type="AlphaFoldDB" id="A0A7T2YSY8"/>
<proteinExistence type="predicted"/>
<name>A0A7T2YSY8_9BURK</name>
<dbReference type="Proteomes" id="UP000595064">
    <property type="component" value="Chromosome"/>
</dbReference>
<evidence type="ECO:0008006" key="3">
    <source>
        <dbReference type="Google" id="ProtNLM"/>
    </source>
</evidence>
<keyword evidence="2" id="KW-1185">Reference proteome</keyword>
<dbReference type="EMBL" id="CP065748">
    <property type="protein sequence ID" value="QPS81239.1"/>
    <property type="molecule type" value="Genomic_DNA"/>
</dbReference>
<sequence length="241" mass="26152">MKKATKIISSTSIAFILAACGGGSDGPHETVSAESCFDIATYSPGSAIQQKYEDTRSSPPGRSLSISIASTNATFNGKSDLLAYEEMRSPTEYLPMGFGSSLQTSYLSPITEKELTTHGKESEFTAAQLKSFEKVIYTPAWTDKKFKLKQGESLKYSIAGNSTTSSISSPIPVSKDISTEIEVVFEGKNAVAIGSRSVTACRFNYSTHREWIYKGILIKMDDGTGKTILTTEELTRNGQPY</sequence>
<protein>
    <recommendedName>
        <fullName evidence="3">Lipoprotein</fullName>
    </recommendedName>
</protein>
<reference evidence="1 2" key="1">
    <citation type="submission" date="2020-12" db="EMBL/GenBank/DDBJ databases">
        <title>FDA dAtabase for Regulatory Grade micrObial Sequences (FDA-ARGOS): Supporting development and validation of Infectious Disease Dx tests.</title>
        <authorList>
            <person name="Sproer C."/>
            <person name="Gronow S."/>
            <person name="Severitt S."/>
            <person name="Schroder I."/>
            <person name="Tallon L."/>
            <person name="Sadzewicz L."/>
            <person name="Zhao X."/>
            <person name="Boylan J."/>
            <person name="Ott S."/>
            <person name="Bowen H."/>
            <person name="Vavikolanu K."/>
            <person name="Mehta A."/>
            <person name="Aluvathingal J."/>
            <person name="Nadendla S."/>
            <person name="Lowell S."/>
            <person name="Myers T."/>
            <person name="Yan Y."/>
            <person name="Sichtig H."/>
        </authorList>
    </citation>
    <scope>NUCLEOTIDE SEQUENCE [LARGE SCALE GENOMIC DNA]</scope>
    <source>
        <strain evidence="1 2">FDAARGOS_890</strain>
    </source>
</reference>
<evidence type="ECO:0000313" key="2">
    <source>
        <dbReference type="Proteomes" id="UP000595064"/>
    </source>
</evidence>
<gene>
    <name evidence="1" type="ORF">I6G47_30495</name>
</gene>
<dbReference type="PROSITE" id="PS51257">
    <property type="entry name" value="PROKAR_LIPOPROTEIN"/>
    <property type="match status" value="1"/>
</dbReference>
<dbReference type="RefSeq" id="WP_133073136.1">
    <property type="nucleotide sequence ID" value="NZ_CP065748.1"/>
</dbReference>
<accession>A0A7T2YSY8</accession>
<organism evidence="1 2">
    <name type="scientific">Delftia lacustris</name>
    <dbReference type="NCBI Taxonomy" id="558537"/>
    <lineage>
        <taxon>Bacteria</taxon>
        <taxon>Pseudomonadati</taxon>
        <taxon>Pseudomonadota</taxon>
        <taxon>Betaproteobacteria</taxon>
        <taxon>Burkholderiales</taxon>
        <taxon>Comamonadaceae</taxon>
        <taxon>Delftia</taxon>
    </lineage>
</organism>
<dbReference type="KEGG" id="dla:I6G47_30495"/>
<evidence type="ECO:0000313" key="1">
    <source>
        <dbReference type="EMBL" id="QPS81239.1"/>
    </source>
</evidence>